<evidence type="ECO:0000313" key="4">
    <source>
        <dbReference type="EMBL" id="KAJ6999624.1"/>
    </source>
</evidence>
<protein>
    <recommendedName>
        <fullName evidence="6">RNase H type-1 domain-containing protein</fullName>
    </recommendedName>
</protein>
<dbReference type="Gene3D" id="3.30.420.10">
    <property type="entry name" value="Ribonuclease H-like superfamily/Ribonuclease H"/>
    <property type="match status" value="1"/>
</dbReference>
<gene>
    <name evidence="4" type="ORF">NC653_010376</name>
</gene>
<dbReference type="InterPro" id="IPR044730">
    <property type="entry name" value="RNase_H-like_dom_plant"/>
</dbReference>
<evidence type="ECO:0008006" key="6">
    <source>
        <dbReference type="Google" id="ProtNLM"/>
    </source>
</evidence>
<keyword evidence="5" id="KW-1185">Reference proteome</keyword>
<dbReference type="InterPro" id="IPR053151">
    <property type="entry name" value="RNase_H-like"/>
</dbReference>
<dbReference type="Proteomes" id="UP001164929">
    <property type="component" value="Chromosome 4"/>
</dbReference>
<dbReference type="EMBL" id="JAQIZT010000004">
    <property type="protein sequence ID" value="KAJ6999624.1"/>
    <property type="molecule type" value="Genomic_DNA"/>
</dbReference>
<reference evidence="4 5" key="1">
    <citation type="journal article" date="2023" name="Mol. Ecol. Resour.">
        <title>Chromosome-level genome assembly of a triploid poplar Populus alba 'Berolinensis'.</title>
        <authorList>
            <person name="Chen S."/>
            <person name="Yu Y."/>
            <person name="Wang X."/>
            <person name="Wang S."/>
            <person name="Zhang T."/>
            <person name="Zhou Y."/>
            <person name="He R."/>
            <person name="Meng N."/>
            <person name="Wang Y."/>
            <person name="Liu W."/>
            <person name="Liu Z."/>
            <person name="Liu J."/>
            <person name="Guo Q."/>
            <person name="Huang H."/>
            <person name="Sederoff R.R."/>
            <person name="Wang G."/>
            <person name="Qu G."/>
            <person name="Chen S."/>
        </authorList>
    </citation>
    <scope>NUCLEOTIDE SEQUENCE [LARGE SCALE GENOMIC DNA]</scope>
    <source>
        <strain evidence="4">SC-2020</strain>
    </source>
</reference>
<dbReference type="PANTHER" id="PTHR47723">
    <property type="entry name" value="OS05G0353850 PROTEIN"/>
    <property type="match status" value="1"/>
</dbReference>
<feature type="domain" description="DUF7745" evidence="3">
    <location>
        <begin position="387"/>
        <end position="555"/>
    </location>
</feature>
<keyword evidence="1" id="KW-0472">Membrane</keyword>
<dbReference type="GO" id="GO:0004523">
    <property type="term" value="F:RNA-DNA hybrid ribonuclease activity"/>
    <property type="evidence" value="ECO:0007669"/>
    <property type="project" value="InterPro"/>
</dbReference>
<feature type="domain" description="RNase H type-1" evidence="2">
    <location>
        <begin position="25"/>
        <end position="94"/>
    </location>
</feature>
<dbReference type="InterPro" id="IPR036397">
    <property type="entry name" value="RNaseH_sf"/>
</dbReference>
<accession>A0AAD6QZN8</accession>
<dbReference type="AlphaFoldDB" id="A0AAD6QZN8"/>
<sequence length="562" mass="62521">MAADSHIYGLGEDMKINVDCSSLGNPSRIRVGGLIRSSAGNFLVGFIAFAGVACNLLLELLVIAKGQKLAWNHGYREIICHSDSKNAFILLSANQPPPPFAFDFSTPAKQQPPGLNFFSPLSRLIIHPSQTHTISLPAILKQSKHSSSTAPLPLSNPQLCFSPFSLQATAATFSSPPVVSITIGQQTELIIAAAELLPHRLNHPASPPFSYQQQPHRFTAAICTLLRPTAGHCVRRKTEKKKLIQIPPVSGVSCSGARPAAVAVKPFQRDLQVGRTRGANTFPLRNQSLALESLKDQLGFLVTKILGGDSFTKIQKTLKSIESHHDAALRRKGATGWRLHWGLRTKLDNLIWKNFELSQLTKGDCLRSDVKKLSPIKNLNCIMNEVNKLTTRFQNVDKDAFFRKYGCLVEIARVEVLSPAVRALVHFWIQTTSVFSFRNIYICPTMEEYEMLTEFPNNLYMIYFPLRSGKIILKLLKLLRIANLEKFLEKNATGLKWRTLEIELEKKSGLEKKRLIALGIFGLVLLSSQMGVVSLEVAAAYVEYENTQINLVADFSRNHLDT</sequence>
<dbReference type="SUPFAM" id="SSF53098">
    <property type="entry name" value="Ribonuclease H-like"/>
    <property type="match status" value="1"/>
</dbReference>
<dbReference type="InterPro" id="IPR056647">
    <property type="entry name" value="DUF7745"/>
</dbReference>
<dbReference type="GO" id="GO:0003676">
    <property type="term" value="F:nucleic acid binding"/>
    <property type="evidence" value="ECO:0007669"/>
    <property type="project" value="InterPro"/>
</dbReference>
<keyword evidence="1" id="KW-0812">Transmembrane</keyword>
<evidence type="ECO:0000259" key="3">
    <source>
        <dbReference type="Pfam" id="PF24924"/>
    </source>
</evidence>
<comment type="caution">
    <text evidence="4">The sequence shown here is derived from an EMBL/GenBank/DDBJ whole genome shotgun (WGS) entry which is preliminary data.</text>
</comment>
<dbReference type="InterPro" id="IPR002156">
    <property type="entry name" value="RNaseH_domain"/>
</dbReference>
<dbReference type="CDD" id="cd06222">
    <property type="entry name" value="RNase_H_like"/>
    <property type="match status" value="1"/>
</dbReference>
<dbReference type="Pfam" id="PF24924">
    <property type="entry name" value="DUF7745"/>
    <property type="match status" value="1"/>
</dbReference>
<dbReference type="InterPro" id="IPR012337">
    <property type="entry name" value="RNaseH-like_sf"/>
</dbReference>
<organism evidence="4 5">
    <name type="scientific">Populus alba x Populus x berolinensis</name>
    <dbReference type="NCBI Taxonomy" id="444605"/>
    <lineage>
        <taxon>Eukaryota</taxon>
        <taxon>Viridiplantae</taxon>
        <taxon>Streptophyta</taxon>
        <taxon>Embryophyta</taxon>
        <taxon>Tracheophyta</taxon>
        <taxon>Spermatophyta</taxon>
        <taxon>Magnoliopsida</taxon>
        <taxon>eudicotyledons</taxon>
        <taxon>Gunneridae</taxon>
        <taxon>Pentapetalae</taxon>
        <taxon>rosids</taxon>
        <taxon>fabids</taxon>
        <taxon>Malpighiales</taxon>
        <taxon>Salicaceae</taxon>
        <taxon>Saliceae</taxon>
        <taxon>Populus</taxon>
    </lineage>
</organism>
<dbReference type="Pfam" id="PF13456">
    <property type="entry name" value="RVT_3"/>
    <property type="match status" value="1"/>
</dbReference>
<name>A0AAD6QZN8_9ROSI</name>
<evidence type="ECO:0000313" key="5">
    <source>
        <dbReference type="Proteomes" id="UP001164929"/>
    </source>
</evidence>
<feature type="transmembrane region" description="Helical" evidence="1">
    <location>
        <begin position="42"/>
        <end position="63"/>
    </location>
</feature>
<evidence type="ECO:0000256" key="1">
    <source>
        <dbReference type="SAM" id="Phobius"/>
    </source>
</evidence>
<dbReference type="PANTHER" id="PTHR47723:SF19">
    <property type="entry name" value="POLYNUCLEOTIDYL TRANSFERASE, RIBONUCLEASE H-LIKE SUPERFAMILY PROTEIN"/>
    <property type="match status" value="1"/>
</dbReference>
<evidence type="ECO:0000259" key="2">
    <source>
        <dbReference type="Pfam" id="PF13456"/>
    </source>
</evidence>
<keyword evidence="1" id="KW-1133">Transmembrane helix</keyword>
<proteinExistence type="predicted"/>